<keyword evidence="3" id="KW-1185">Reference proteome</keyword>
<feature type="compositionally biased region" description="Basic and acidic residues" evidence="1">
    <location>
        <begin position="243"/>
        <end position="252"/>
    </location>
</feature>
<feature type="region of interest" description="Disordered" evidence="1">
    <location>
        <begin position="243"/>
        <end position="267"/>
    </location>
</feature>
<feature type="region of interest" description="Disordered" evidence="1">
    <location>
        <begin position="26"/>
        <end position="51"/>
    </location>
</feature>
<gene>
    <name evidence="2" type="ORF">PG996_012036</name>
</gene>
<reference evidence="2 3" key="1">
    <citation type="submission" date="2023-01" db="EMBL/GenBank/DDBJ databases">
        <title>Analysis of 21 Apiospora genomes using comparative genomics revels a genus with tremendous synthesis potential of carbohydrate active enzymes and secondary metabolites.</title>
        <authorList>
            <person name="Sorensen T."/>
        </authorList>
    </citation>
    <scope>NUCLEOTIDE SEQUENCE [LARGE SCALE GENOMIC DNA]</scope>
    <source>
        <strain evidence="2 3">CBS 83171</strain>
    </source>
</reference>
<proteinExistence type="predicted"/>
<dbReference type="Proteomes" id="UP001446871">
    <property type="component" value="Unassembled WGS sequence"/>
</dbReference>
<feature type="compositionally biased region" description="Basic and acidic residues" evidence="1">
    <location>
        <begin position="71"/>
        <end position="80"/>
    </location>
</feature>
<feature type="compositionally biased region" description="Low complexity" evidence="1">
    <location>
        <begin position="258"/>
        <end position="267"/>
    </location>
</feature>
<feature type="compositionally biased region" description="Low complexity" evidence="1">
    <location>
        <begin position="81"/>
        <end position="109"/>
    </location>
</feature>
<feature type="region of interest" description="Disordered" evidence="1">
    <location>
        <begin position="70"/>
        <end position="178"/>
    </location>
</feature>
<protein>
    <submittedName>
        <fullName evidence="2">Uncharacterized protein</fullName>
    </submittedName>
</protein>
<dbReference type="EMBL" id="JAQQWM010000008">
    <property type="protein sequence ID" value="KAK8052735.1"/>
    <property type="molecule type" value="Genomic_DNA"/>
</dbReference>
<name>A0ABR1U1G2_9PEZI</name>
<accession>A0ABR1U1G2</accession>
<evidence type="ECO:0000256" key="1">
    <source>
        <dbReference type="SAM" id="MobiDB-lite"/>
    </source>
</evidence>
<evidence type="ECO:0000313" key="2">
    <source>
        <dbReference type="EMBL" id="KAK8052735.1"/>
    </source>
</evidence>
<comment type="caution">
    <text evidence="2">The sequence shown here is derived from an EMBL/GenBank/DDBJ whole genome shotgun (WGS) entry which is preliminary data.</text>
</comment>
<evidence type="ECO:0000313" key="3">
    <source>
        <dbReference type="Proteomes" id="UP001446871"/>
    </source>
</evidence>
<sequence length="267" mass="28871">MGTAMQKSSKPIDNIPAYVPFRSEFVSPSTAPTTIPEEDEYDAHRRESVAPWESVSVAGMDEAQYQTYMADARRTFKEPPGDAAAAATAANNPGPASSSSSQGQQQQSSRQRHHHGSGYSSSYRATSDPPPQYRHGSEVPWEDSAYHSAGGGSRPVSSSSRTRRTLPAYTSHDYVQRGLQSVQQQEQQRVDIAADYTAVDPDPTYAMNGAYAAMPGYHGGGGGGGGEEEGYDASVWEESDRMSFEVEEEGGRRRVRGSRTITSRGSC</sequence>
<organism evidence="2 3">
    <name type="scientific">Apiospora saccharicola</name>
    <dbReference type="NCBI Taxonomy" id="335842"/>
    <lineage>
        <taxon>Eukaryota</taxon>
        <taxon>Fungi</taxon>
        <taxon>Dikarya</taxon>
        <taxon>Ascomycota</taxon>
        <taxon>Pezizomycotina</taxon>
        <taxon>Sordariomycetes</taxon>
        <taxon>Xylariomycetidae</taxon>
        <taxon>Amphisphaeriales</taxon>
        <taxon>Apiosporaceae</taxon>
        <taxon>Apiospora</taxon>
    </lineage>
</organism>